<dbReference type="InterPro" id="IPR005467">
    <property type="entry name" value="His_kinase_dom"/>
</dbReference>
<dbReference type="SUPFAM" id="SSF52172">
    <property type="entry name" value="CheY-like"/>
    <property type="match status" value="1"/>
</dbReference>
<dbReference type="Gene3D" id="3.30.450.20">
    <property type="entry name" value="PAS domain"/>
    <property type="match status" value="2"/>
</dbReference>
<name>A0A2N1PNX3_9BACT</name>
<dbReference type="PROSITE" id="PS50109">
    <property type="entry name" value="HIS_KIN"/>
    <property type="match status" value="1"/>
</dbReference>
<evidence type="ECO:0000256" key="6">
    <source>
        <dbReference type="ARBA" id="ARBA00022777"/>
    </source>
</evidence>
<comment type="catalytic activity">
    <reaction evidence="1">
        <text>ATP + protein L-histidine = ADP + protein N-phospho-L-histidine.</text>
        <dbReference type="EC" id="2.7.13.3"/>
    </reaction>
</comment>
<evidence type="ECO:0000256" key="8">
    <source>
        <dbReference type="ARBA" id="ARBA00023012"/>
    </source>
</evidence>
<gene>
    <name evidence="13" type="ORF">CVV64_11905</name>
</gene>
<dbReference type="Gene3D" id="1.10.287.130">
    <property type="match status" value="1"/>
</dbReference>
<keyword evidence="5" id="KW-0547">Nucleotide-binding</keyword>
<dbReference type="CDD" id="cd00082">
    <property type="entry name" value="HisKA"/>
    <property type="match status" value="1"/>
</dbReference>
<evidence type="ECO:0000256" key="7">
    <source>
        <dbReference type="ARBA" id="ARBA00022840"/>
    </source>
</evidence>
<evidence type="ECO:0000313" key="13">
    <source>
        <dbReference type="EMBL" id="PKK90019.1"/>
    </source>
</evidence>
<feature type="modified residue" description="4-aspartylphosphate" evidence="9">
    <location>
        <position position="685"/>
    </location>
</feature>
<dbReference type="Proteomes" id="UP000233256">
    <property type="component" value="Unassembled WGS sequence"/>
</dbReference>
<dbReference type="Gene3D" id="3.40.50.2300">
    <property type="match status" value="1"/>
</dbReference>
<comment type="caution">
    <text evidence="13">The sequence shown here is derived from an EMBL/GenBank/DDBJ whole genome shotgun (WGS) entry which is preliminary data.</text>
</comment>
<dbReference type="PANTHER" id="PTHR43065">
    <property type="entry name" value="SENSOR HISTIDINE KINASE"/>
    <property type="match status" value="1"/>
</dbReference>
<evidence type="ECO:0000313" key="14">
    <source>
        <dbReference type="Proteomes" id="UP000233256"/>
    </source>
</evidence>
<dbReference type="InterPro" id="IPR003661">
    <property type="entry name" value="HisK_dim/P_dom"/>
</dbReference>
<dbReference type="EMBL" id="PGXC01000009">
    <property type="protein sequence ID" value="PKK90019.1"/>
    <property type="molecule type" value="Genomic_DNA"/>
</dbReference>
<dbReference type="SMART" id="SM00387">
    <property type="entry name" value="HATPase_c"/>
    <property type="match status" value="1"/>
</dbReference>
<keyword evidence="10" id="KW-0472">Membrane</keyword>
<evidence type="ECO:0000256" key="10">
    <source>
        <dbReference type="SAM" id="Phobius"/>
    </source>
</evidence>
<dbReference type="Pfam" id="PF02518">
    <property type="entry name" value="HATPase_c"/>
    <property type="match status" value="1"/>
</dbReference>
<feature type="transmembrane region" description="Helical" evidence="10">
    <location>
        <begin position="12"/>
        <end position="34"/>
    </location>
</feature>
<dbReference type="SUPFAM" id="SSF47384">
    <property type="entry name" value="Homodimeric domain of signal transducing histidine kinase"/>
    <property type="match status" value="1"/>
</dbReference>
<feature type="domain" description="Response regulatory" evidence="12">
    <location>
        <begin position="636"/>
        <end position="751"/>
    </location>
</feature>
<dbReference type="CDD" id="cd00130">
    <property type="entry name" value="PAS"/>
    <property type="match status" value="1"/>
</dbReference>
<dbReference type="GO" id="GO:0005524">
    <property type="term" value="F:ATP binding"/>
    <property type="evidence" value="ECO:0007669"/>
    <property type="project" value="UniProtKB-KW"/>
</dbReference>
<feature type="domain" description="Histidine kinase" evidence="11">
    <location>
        <begin position="376"/>
        <end position="612"/>
    </location>
</feature>
<dbReference type="InterPro" id="IPR004358">
    <property type="entry name" value="Sig_transdc_His_kin-like_C"/>
</dbReference>
<accession>A0A2N1PNX3</accession>
<dbReference type="InterPro" id="IPR035965">
    <property type="entry name" value="PAS-like_dom_sf"/>
</dbReference>
<dbReference type="GO" id="GO:0000155">
    <property type="term" value="F:phosphorelay sensor kinase activity"/>
    <property type="evidence" value="ECO:0007669"/>
    <property type="project" value="InterPro"/>
</dbReference>
<keyword evidence="8" id="KW-0902">Two-component regulatory system</keyword>
<dbReference type="InterPro" id="IPR013656">
    <property type="entry name" value="PAS_4"/>
</dbReference>
<dbReference type="InterPro" id="IPR000014">
    <property type="entry name" value="PAS"/>
</dbReference>
<dbReference type="Pfam" id="PF08448">
    <property type="entry name" value="PAS_4"/>
    <property type="match status" value="1"/>
</dbReference>
<sequence length="756" mass="85717">MVSEGLRNMKTVKFYVLPGVASVTFSFYIIQYIVTIINCLMICIPLIFSPLCIASDLHESEQIMNNEKFKSDAVQPVSNESELIEIAERKSRHLLSIMDSMNDLVFVLDENLTYTEFYQPSNSEQMYWPPDQLVGHKVNDIISEPLLSRILKAFDEVRSGSSESFIDYSMELKGELRYFEARITRLRSRFDNLHETECSEAEFDVIVNHGFICVARDITDRKLAEAELRLSRANLAALIDNTEAFILFSDENAMPVVYNKAYSDAIQEIFGVEMHQGFQAHTMLETLEGRQWWENCHKRVLSGEKFTTRFSYNHHGRNLHFEVAFNPVIRDGRIFGFSQFATDITEKLEAEKERVRLTERLVAAERMEALGRLAGGVAHDLNNVLCGIVGYPDLMMKRVNLSDEVLVRQLNAMKLSGQKASRIVDDLLSLTRRNTRSKDMLPTDLFSLFREFLASPEFLNIRKSHKNISISINAPETVPLITGQRGQLEKVIMNLINNSIEAMIDGGELRIDFSVIELQDETEIFIGDYLAEPLVPGNYLMIRIQDSGKGFEPTEALRIFEPFYTGKTQGRSGTGLGLAVVWGVIEDHDARISVETEPGKGSAFTLFFRLQNEDITSGISEDIRKPRDYPDGHGRRILVVDDEEDQRELMSEILGDSGFSVLKAASGQECIDIYNEFAPELVIMDMILGNGMDGHETLARIKALDSNVKALVVSGYTNIRNVQMVQELGFVHFLAKPYTPKLLLNAVHNIFEEEDS</sequence>
<keyword evidence="3 9" id="KW-0597">Phosphoprotein</keyword>
<dbReference type="AlphaFoldDB" id="A0A2N1PNX3"/>
<evidence type="ECO:0000259" key="12">
    <source>
        <dbReference type="PROSITE" id="PS50110"/>
    </source>
</evidence>
<dbReference type="InterPro" id="IPR011006">
    <property type="entry name" value="CheY-like_superfamily"/>
</dbReference>
<dbReference type="InterPro" id="IPR036097">
    <property type="entry name" value="HisK_dim/P_sf"/>
</dbReference>
<dbReference type="PANTHER" id="PTHR43065:SF46">
    <property type="entry name" value="C4-DICARBOXYLATE TRANSPORT SENSOR PROTEIN DCTB"/>
    <property type="match status" value="1"/>
</dbReference>
<evidence type="ECO:0000256" key="3">
    <source>
        <dbReference type="ARBA" id="ARBA00022553"/>
    </source>
</evidence>
<dbReference type="SUPFAM" id="SSF55874">
    <property type="entry name" value="ATPase domain of HSP90 chaperone/DNA topoisomerase II/histidine kinase"/>
    <property type="match status" value="1"/>
</dbReference>
<evidence type="ECO:0000256" key="2">
    <source>
        <dbReference type="ARBA" id="ARBA00012438"/>
    </source>
</evidence>
<dbReference type="PROSITE" id="PS50110">
    <property type="entry name" value="RESPONSE_REGULATORY"/>
    <property type="match status" value="1"/>
</dbReference>
<keyword evidence="6" id="KW-0418">Kinase</keyword>
<dbReference type="CDD" id="cd00156">
    <property type="entry name" value="REC"/>
    <property type="match status" value="1"/>
</dbReference>
<protein>
    <recommendedName>
        <fullName evidence="2">histidine kinase</fullName>
        <ecNumber evidence="2">2.7.13.3</ecNumber>
    </recommendedName>
</protein>
<keyword evidence="10" id="KW-0812">Transmembrane</keyword>
<evidence type="ECO:0000256" key="9">
    <source>
        <dbReference type="PROSITE-ProRule" id="PRU00169"/>
    </source>
</evidence>
<dbReference type="SMART" id="SM00388">
    <property type="entry name" value="HisKA"/>
    <property type="match status" value="1"/>
</dbReference>
<dbReference type="Pfam" id="PF00072">
    <property type="entry name" value="Response_reg"/>
    <property type="match status" value="1"/>
</dbReference>
<evidence type="ECO:0000256" key="1">
    <source>
        <dbReference type="ARBA" id="ARBA00000085"/>
    </source>
</evidence>
<organism evidence="13 14">
    <name type="scientific">Candidatus Wallbacteria bacterium HGW-Wallbacteria-1</name>
    <dbReference type="NCBI Taxonomy" id="2013854"/>
    <lineage>
        <taxon>Bacteria</taxon>
        <taxon>Candidatus Walliibacteriota</taxon>
    </lineage>
</organism>
<dbReference type="Gene3D" id="3.30.565.10">
    <property type="entry name" value="Histidine kinase-like ATPase, C-terminal domain"/>
    <property type="match status" value="1"/>
</dbReference>
<evidence type="ECO:0000259" key="11">
    <source>
        <dbReference type="PROSITE" id="PS50109"/>
    </source>
</evidence>
<dbReference type="SUPFAM" id="SSF55785">
    <property type="entry name" value="PYP-like sensor domain (PAS domain)"/>
    <property type="match status" value="2"/>
</dbReference>
<evidence type="ECO:0000256" key="4">
    <source>
        <dbReference type="ARBA" id="ARBA00022679"/>
    </source>
</evidence>
<keyword evidence="7" id="KW-0067">ATP-binding</keyword>
<proteinExistence type="predicted"/>
<dbReference type="Pfam" id="PF00512">
    <property type="entry name" value="HisKA"/>
    <property type="match status" value="1"/>
</dbReference>
<reference evidence="13 14" key="1">
    <citation type="journal article" date="2017" name="ISME J.">
        <title>Potential for microbial H2 and metal transformations associated with novel bacteria and archaea in deep terrestrial subsurface sediments.</title>
        <authorList>
            <person name="Hernsdorf A.W."/>
            <person name="Amano Y."/>
            <person name="Miyakawa K."/>
            <person name="Ise K."/>
            <person name="Suzuki Y."/>
            <person name="Anantharaman K."/>
            <person name="Probst A."/>
            <person name="Burstein D."/>
            <person name="Thomas B.C."/>
            <person name="Banfield J.F."/>
        </authorList>
    </citation>
    <scope>NUCLEOTIDE SEQUENCE [LARGE SCALE GENOMIC DNA]</scope>
    <source>
        <strain evidence="13">HGW-Wallbacteria-1</strain>
    </source>
</reference>
<keyword evidence="4" id="KW-0808">Transferase</keyword>
<dbReference type="PRINTS" id="PR00344">
    <property type="entry name" value="BCTRLSENSOR"/>
</dbReference>
<dbReference type="SMART" id="SM00448">
    <property type="entry name" value="REC"/>
    <property type="match status" value="1"/>
</dbReference>
<dbReference type="EC" id="2.7.13.3" evidence="2"/>
<dbReference type="InterPro" id="IPR036890">
    <property type="entry name" value="HATPase_C_sf"/>
</dbReference>
<keyword evidence="10" id="KW-1133">Transmembrane helix</keyword>
<evidence type="ECO:0000256" key="5">
    <source>
        <dbReference type="ARBA" id="ARBA00022741"/>
    </source>
</evidence>
<dbReference type="NCBIfam" id="TIGR00229">
    <property type="entry name" value="sensory_box"/>
    <property type="match status" value="1"/>
</dbReference>
<dbReference type="InterPro" id="IPR001789">
    <property type="entry name" value="Sig_transdc_resp-reg_receiver"/>
</dbReference>
<dbReference type="InterPro" id="IPR003594">
    <property type="entry name" value="HATPase_dom"/>
</dbReference>